<organism evidence="1">
    <name type="scientific">Oikopleura dioica</name>
    <name type="common">Tunicate</name>
    <dbReference type="NCBI Taxonomy" id="34765"/>
    <lineage>
        <taxon>Eukaryota</taxon>
        <taxon>Metazoa</taxon>
        <taxon>Chordata</taxon>
        <taxon>Tunicata</taxon>
        <taxon>Appendicularia</taxon>
        <taxon>Copelata</taxon>
        <taxon>Oikopleuridae</taxon>
        <taxon>Oikopleura</taxon>
    </lineage>
</organism>
<sequence>MQSHNTQNQKN</sequence>
<proteinExistence type="predicted"/>
<dbReference type="InParanoid" id="E4WQK9"/>
<evidence type="ECO:0000313" key="1">
    <source>
        <dbReference type="EMBL" id="CBY20141.1"/>
    </source>
</evidence>
<keyword evidence="2" id="KW-1185">Reference proteome</keyword>
<protein>
    <submittedName>
        <fullName evidence="1">Uncharacterized protein</fullName>
    </submittedName>
</protein>
<dbReference type="Proteomes" id="UP000001307">
    <property type="component" value="Unassembled WGS sequence"/>
</dbReference>
<gene>
    <name evidence="1" type="ORF">GSOID_T00000124001</name>
</gene>
<evidence type="ECO:0000313" key="2">
    <source>
        <dbReference type="Proteomes" id="UP000001307"/>
    </source>
</evidence>
<name>E4WQK9_OIKDI</name>
<reference evidence="1" key="1">
    <citation type="journal article" date="2010" name="Science">
        <title>Plasticity of animal genome architecture unmasked by rapid evolution of a pelagic tunicate.</title>
        <authorList>
            <person name="Denoeud F."/>
            <person name="Henriet S."/>
            <person name="Mungpakdee S."/>
            <person name="Aury J.M."/>
            <person name="Da Silva C."/>
            <person name="Brinkmann H."/>
            <person name="Mikhaleva J."/>
            <person name="Olsen L.C."/>
            <person name="Jubin C."/>
            <person name="Canestro C."/>
            <person name="Bouquet J.M."/>
            <person name="Danks G."/>
            <person name="Poulain J."/>
            <person name="Campsteijn C."/>
            <person name="Adamski M."/>
            <person name="Cross I."/>
            <person name="Yadetie F."/>
            <person name="Muffato M."/>
            <person name="Louis A."/>
            <person name="Butcher S."/>
            <person name="Tsagkogeorga G."/>
            <person name="Konrad A."/>
            <person name="Singh S."/>
            <person name="Jensen M.F."/>
            <person name="Cong E.H."/>
            <person name="Eikeseth-Otteraa H."/>
            <person name="Noel B."/>
            <person name="Anthouard V."/>
            <person name="Porcel B.M."/>
            <person name="Kachouri-Lafond R."/>
            <person name="Nishino A."/>
            <person name="Ugolini M."/>
            <person name="Chourrout P."/>
            <person name="Nishida H."/>
            <person name="Aasland R."/>
            <person name="Huzurbazar S."/>
            <person name="Westhof E."/>
            <person name="Delsuc F."/>
            <person name="Lehrach H."/>
            <person name="Reinhardt R."/>
            <person name="Weissenbach J."/>
            <person name="Roy S.W."/>
            <person name="Artiguenave F."/>
            <person name="Postlethwait J.H."/>
            <person name="Manak J.R."/>
            <person name="Thompson E.M."/>
            <person name="Jaillon O."/>
            <person name="Du Pasquier L."/>
            <person name="Boudinot P."/>
            <person name="Liberles D.A."/>
            <person name="Volff J.N."/>
            <person name="Philippe H."/>
            <person name="Lenhard B."/>
            <person name="Roest Crollius H."/>
            <person name="Wincker P."/>
            <person name="Chourrout D."/>
        </authorList>
    </citation>
    <scope>NUCLEOTIDE SEQUENCE [LARGE SCALE GENOMIC DNA]</scope>
</reference>
<accession>E4WQK9</accession>
<dbReference type="EMBL" id="FN653015">
    <property type="protein sequence ID" value="CBY20141.1"/>
    <property type="molecule type" value="Genomic_DNA"/>
</dbReference>